<gene>
    <name evidence="17" type="ORF">DENIS_4775</name>
</gene>
<name>A0A401G3F6_9BACT</name>
<keyword evidence="11" id="KW-0472">Membrane</keyword>
<dbReference type="RefSeq" id="WP_208022658.1">
    <property type="nucleotide sequence ID" value="NZ_BEXT01000001.1"/>
</dbReference>
<keyword evidence="9" id="KW-0406">Ion transport</keyword>
<proteinExistence type="inferred from homology"/>
<feature type="domain" description="Polysaccharide export protein N-terminal" evidence="15">
    <location>
        <begin position="56"/>
        <end position="129"/>
    </location>
</feature>
<evidence type="ECO:0000256" key="5">
    <source>
        <dbReference type="ARBA" id="ARBA00022597"/>
    </source>
</evidence>
<comment type="caution">
    <text evidence="17">The sequence shown here is derived from an EMBL/GenBank/DDBJ whole genome shotgun (WGS) entry which is preliminary data.</text>
</comment>
<sequence length="245" mass="27729">MMKKTAFICLSKVRRHIAMLFRQGWLIAVPGLLIACAATPQQPELPRTPLPQPQPHASAVALEPGDEIDVKFQFWPELNEVQKIQPDGNISLQLVGNVLAAGLTPEQLTLYLEALYQSKIRKPVITVIVRNFANRNIYVGGEVRKPGVIPLRHRMSVLEAIMTAGGFDKLSARIENIIVVRHVKGRRYTTLLNLKEELENPESTPFYLISKDIVYVPRTRIDKANQWVDQYISKMIPSIFVRLAD</sequence>
<keyword evidence="3" id="KW-0813">Transport</keyword>
<evidence type="ECO:0000256" key="14">
    <source>
        <dbReference type="ARBA" id="ARBA00023288"/>
    </source>
</evidence>
<keyword evidence="5 17" id="KW-0762">Sugar transport</keyword>
<evidence type="ECO:0000256" key="13">
    <source>
        <dbReference type="ARBA" id="ARBA00023237"/>
    </source>
</evidence>
<evidence type="ECO:0000313" key="17">
    <source>
        <dbReference type="EMBL" id="GBC63777.1"/>
    </source>
</evidence>
<evidence type="ECO:0000259" key="15">
    <source>
        <dbReference type="Pfam" id="PF02563"/>
    </source>
</evidence>
<dbReference type="PANTHER" id="PTHR33619:SF3">
    <property type="entry name" value="POLYSACCHARIDE EXPORT PROTEIN GFCE-RELATED"/>
    <property type="match status" value="1"/>
</dbReference>
<evidence type="ECO:0000256" key="3">
    <source>
        <dbReference type="ARBA" id="ARBA00022448"/>
    </source>
</evidence>
<reference evidence="18" key="2">
    <citation type="submission" date="2019-01" db="EMBL/GenBank/DDBJ databases">
        <title>Genome sequence of Desulfonema ishimotonii strain Tokyo 01.</title>
        <authorList>
            <person name="Fukui M."/>
        </authorList>
    </citation>
    <scope>NUCLEOTIDE SEQUENCE [LARGE SCALE GENOMIC DNA]</scope>
    <source>
        <strain evidence="18">Tokyo 01</strain>
    </source>
</reference>
<dbReference type="GO" id="GO:0006811">
    <property type="term" value="P:monoatomic ion transport"/>
    <property type="evidence" value="ECO:0007669"/>
    <property type="project" value="UniProtKB-KW"/>
</dbReference>
<evidence type="ECO:0000256" key="8">
    <source>
        <dbReference type="ARBA" id="ARBA00023047"/>
    </source>
</evidence>
<keyword evidence="7" id="KW-0732">Signal</keyword>
<comment type="similarity">
    <text evidence="2">Belongs to the BexD/CtrA/VexA family.</text>
</comment>
<dbReference type="PANTHER" id="PTHR33619">
    <property type="entry name" value="POLYSACCHARIDE EXPORT PROTEIN GFCE-RELATED"/>
    <property type="match status" value="1"/>
</dbReference>
<keyword evidence="12" id="KW-0564">Palmitate</keyword>
<keyword evidence="4" id="KW-1134">Transmembrane beta strand</keyword>
<evidence type="ECO:0000256" key="6">
    <source>
        <dbReference type="ARBA" id="ARBA00022692"/>
    </source>
</evidence>
<dbReference type="InterPro" id="IPR003715">
    <property type="entry name" value="Poly_export_N"/>
</dbReference>
<keyword evidence="13" id="KW-0998">Cell outer membrane</keyword>
<evidence type="ECO:0000256" key="2">
    <source>
        <dbReference type="ARBA" id="ARBA00009450"/>
    </source>
</evidence>
<evidence type="ECO:0000256" key="4">
    <source>
        <dbReference type="ARBA" id="ARBA00022452"/>
    </source>
</evidence>
<reference evidence="18" key="1">
    <citation type="submission" date="2017-11" db="EMBL/GenBank/DDBJ databases">
        <authorList>
            <person name="Watanabe M."/>
            <person name="Kojima H."/>
        </authorList>
    </citation>
    <scope>NUCLEOTIDE SEQUENCE [LARGE SCALE GENOMIC DNA]</scope>
    <source>
        <strain evidence="18">Tokyo 01</strain>
    </source>
</reference>
<dbReference type="AlphaFoldDB" id="A0A401G3F6"/>
<evidence type="ECO:0000256" key="1">
    <source>
        <dbReference type="ARBA" id="ARBA00004571"/>
    </source>
</evidence>
<feature type="domain" description="SLBB" evidence="16">
    <location>
        <begin position="136"/>
        <end position="216"/>
    </location>
</feature>
<organism evidence="17 18">
    <name type="scientific">Desulfonema ishimotonii</name>
    <dbReference type="NCBI Taxonomy" id="45657"/>
    <lineage>
        <taxon>Bacteria</taxon>
        <taxon>Pseudomonadati</taxon>
        <taxon>Thermodesulfobacteriota</taxon>
        <taxon>Desulfobacteria</taxon>
        <taxon>Desulfobacterales</taxon>
        <taxon>Desulfococcaceae</taxon>
        <taxon>Desulfonema</taxon>
    </lineage>
</organism>
<evidence type="ECO:0000256" key="7">
    <source>
        <dbReference type="ARBA" id="ARBA00022729"/>
    </source>
</evidence>
<keyword evidence="10" id="KW-0626">Porin</keyword>
<keyword evidence="8" id="KW-0625">Polysaccharide transport</keyword>
<evidence type="ECO:0000256" key="12">
    <source>
        <dbReference type="ARBA" id="ARBA00023139"/>
    </source>
</evidence>
<dbReference type="Pfam" id="PF22461">
    <property type="entry name" value="SLBB_2"/>
    <property type="match status" value="1"/>
</dbReference>
<dbReference type="InterPro" id="IPR049712">
    <property type="entry name" value="Poly_export"/>
</dbReference>
<dbReference type="Gene3D" id="3.10.560.10">
    <property type="entry name" value="Outer membrane lipoprotein wza domain like"/>
    <property type="match status" value="1"/>
</dbReference>
<dbReference type="Pfam" id="PF02563">
    <property type="entry name" value="Poly_export"/>
    <property type="match status" value="1"/>
</dbReference>
<dbReference type="Proteomes" id="UP000288096">
    <property type="component" value="Unassembled WGS sequence"/>
</dbReference>
<evidence type="ECO:0000256" key="9">
    <source>
        <dbReference type="ARBA" id="ARBA00023065"/>
    </source>
</evidence>
<keyword evidence="18" id="KW-1185">Reference proteome</keyword>
<evidence type="ECO:0000256" key="11">
    <source>
        <dbReference type="ARBA" id="ARBA00023136"/>
    </source>
</evidence>
<dbReference type="GO" id="GO:0015288">
    <property type="term" value="F:porin activity"/>
    <property type="evidence" value="ECO:0007669"/>
    <property type="project" value="UniProtKB-KW"/>
</dbReference>
<comment type="subcellular location">
    <subcellularLocation>
        <location evidence="1">Cell outer membrane</location>
        <topology evidence="1">Multi-pass membrane protein</topology>
    </subcellularLocation>
</comment>
<keyword evidence="14" id="KW-0449">Lipoprotein</keyword>
<dbReference type="EMBL" id="BEXT01000001">
    <property type="protein sequence ID" value="GBC63777.1"/>
    <property type="molecule type" value="Genomic_DNA"/>
</dbReference>
<dbReference type="GO" id="GO:0046930">
    <property type="term" value="C:pore complex"/>
    <property type="evidence" value="ECO:0007669"/>
    <property type="project" value="UniProtKB-KW"/>
</dbReference>
<dbReference type="GO" id="GO:0015159">
    <property type="term" value="F:polysaccharide transmembrane transporter activity"/>
    <property type="evidence" value="ECO:0007669"/>
    <property type="project" value="InterPro"/>
</dbReference>
<dbReference type="InterPro" id="IPR054765">
    <property type="entry name" value="SLBB_dom"/>
</dbReference>
<accession>A0A401G3F6</accession>
<dbReference type="GO" id="GO:0009279">
    <property type="term" value="C:cell outer membrane"/>
    <property type="evidence" value="ECO:0007669"/>
    <property type="project" value="UniProtKB-SubCell"/>
</dbReference>
<evidence type="ECO:0000259" key="16">
    <source>
        <dbReference type="Pfam" id="PF22461"/>
    </source>
</evidence>
<evidence type="ECO:0000313" key="18">
    <source>
        <dbReference type="Proteomes" id="UP000288096"/>
    </source>
</evidence>
<protein>
    <submittedName>
        <fullName evidence="17">Sugar transporter</fullName>
    </submittedName>
</protein>
<evidence type="ECO:0000256" key="10">
    <source>
        <dbReference type="ARBA" id="ARBA00023114"/>
    </source>
</evidence>
<keyword evidence="6" id="KW-0812">Transmembrane</keyword>